<organism evidence="1 2">
    <name type="scientific">Paraliobacillus quinghaiensis</name>
    <dbReference type="NCBI Taxonomy" id="470815"/>
    <lineage>
        <taxon>Bacteria</taxon>
        <taxon>Bacillati</taxon>
        <taxon>Bacillota</taxon>
        <taxon>Bacilli</taxon>
        <taxon>Bacillales</taxon>
        <taxon>Bacillaceae</taxon>
        <taxon>Paraliobacillus</taxon>
    </lineage>
</organism>
<reference evidence="1" key="2">
    <citation type="submission" date="2020-09" db="EMBL/GenBank/DDBJ databases">
        <authorList>
            <person name="Sun Q."/>
            <person name="Zhou Y."/>
        </authorList>
    </citation>
    <scope>NUCLEOTIDE SEQUENCE</scope>
    <source>
        <strain evidence="1">CGMCC 1.6333</strain>
    </source>
</reference>
<accession>A0A917WWM8</accession>
<proteinExistence type="predicted"/>
<name>A0A917WWM8_9BACI</name>
<dbReference type="AlphaFoldDB" id="A0A917WWM8"/>
<evidence type="ECO:0000313" key="2">
    <source>
        <dbReference type="Proteomes" id="UP000618460"/>
    </source>
</evidence>
<sequence>MRLQWEQLKSKIHLVKCFFFTKLAETEPTERESICRRSELVTTLLVIADFISSSNIENTIFKIKEYV</sequence>
<protein>
    <submittedName>
        <fullName evidence="1">Uncharacterized protein</fullName>
    </submittedName>
</protein>
<gene>
    <name evidence="1" type="ORF">GCM10011351_22470</name>
</gene>
<dbReference type="EMBL" id="BMLG01000013">
    <property type="protein sequence ID" value="GGM35955.1"/>
    <property type="molecule type" value="Genomic_DNA"/>
</dbReference>
<dbReference type="OrthoDB" id="2951645at2"/>
<dbReference type="Proteomes" id="UP000618460">
    <property type="component" value="Unassembled WGS sequence"/>
</dbReference>
<reference evidence="1" key="1">
    <citation type="journal article" date="2014" name="Int. J. Syst. Evol. Microbiol.">
        <title>Complete genome sequence of Corynebacterium casei LMG S-19264T (=DSM 44701T), isolated from a smear-ripened cheese.</title>
        <authorList>
            <consortium name="US DOE Joint Genome Institute (JGI-PGF)"/>
            <person name="Walter F."/>
            <person name="Albersmeier A."/>
            <person name="Kalinowski J."/>
            <person name="Ruckert C."/>
        </authorList>
    </citation>
    <scope>NUCLEOTIDE SEQUENCE</scope>
    <source>
        <strain evidence="1">CGMCC 1.6333</strain>
    </source>
</reference>
<comment type="caution">
    <text evidence="1">The sequence shown here is derived from an EMBL/GenBank/DDBJ whole genome shotgun (WGS) entry which is preliminary data.</text>
</comment>
<evidence type="ECO:0000313" key="1">
    <source>
        <dbReference type="EMBL" id="GGM35955.1"/>
    </source>
</evidence>
<keyword evidence="2" id="KW-1185">Reference proteome</keyword>